<feature type="coiled-coil region" evidence="2">
    <location>
        <begin position="794"/>
        <end position="821"/>
    </location>
</feature>
<keyword evidence="2" id="KW-0175">Coiled coil</keyword>
<feature type="compositionally biased region" description="Basic and acidic residues" evidence="3">
    <location>
        <begin position="268"/>
        <end position="277"/>
    </location>
</feature>
<dbReference type="Proteomes" id="UP001152759">
    <property type="component" value="Chromosome 7"/>
</dbReference>
<evidence type="ECO:0000256" key="2">
    <source>
        <dbReference type="SAM" id="Coils"/>
    </source>
</evidence>
<dbReference type="PROSITE" id="PS51444">
    <property type="entry name" value="FH2"/>
    <property type="match status" value="1"/>
</dbReference>
<dbReference type="GO" id="GO:0051015">
    <property type="term" value="F:actin filament binding"/>
    <property type="evidence" value="ECO:0007669"/>
    <property type="project" value="TreeGrafter"/>
</dbReference>
<organism evidence="5 6">
    <name type="scientific">Bemisia tabaci</name>
    <name type="common">Sweetpotato whitefly</name>
    <name type="synonym">Aleurodes tabaci</name>
    <dbReference type="NCBI Taxonomy" id="7038"/>
    <lineage>
        <taxon>Eukaryota</taxon>
        <taxon>Metazoa</taxon>
        <taxon>Ecdysozoa</taxon>
        <taxon>Arthropoda</taxon>
        <taxon>Hexapoda</taxon>
        <taxon>Insecta</taxon>
        <taxon>Pterygota</taxon>
        <taxon>Neoptera</taxon>
        <taxon>Paraneoptera</taxon>
        <taxon>Hemiptera</taxon>
        <taxon>Sternorrhyncha</taxon>
        <taxon>Aleyrodoidea</taxon>
        <taxon>Aleyrodidae</taxon>
        <taxon>Aleyrodinae</taxon>
        <taxon>Bemisia</taxon>
    </lineage>
</organism>
<dbReference type="SMART" id="SM00498">
    <property type="entry name" value="FH2"/>
    <property type="match status" value="1"/>
</dbReference>
<dbReference type="GO" id="GO:0008017">
    <property type="term" value="F:microtubule binding"/>
    <property type="evidence" value="ECO:0007669"/>
    <property type="project" value="InterPro"/>
</dbReference>
<dbReference type="InterPro" id="IPR001265">
    <property type="entry name" value="Formin_Cappuccino_subfam"/>
</dbReference>
<dbReference type="InterPro" id="IPR042201">
    <property type="entry name" value="FH2_Formin_sf"/>
</dbReference>
<evidence type="ECO:0000313" key="6">
    <source>
        <dbReference type="Proteomes" id="UP001152759"/>
    </source>
</evidence>
<feature type="coiled-coil region" evidence="2">
    <location>
        <begin position="164"/>
        <end position="205"/>
    </location>
</feature>
<comment type="similarity">
    <text evidence="1">Belongs to the formin homology family. Cappuccino subfamily.</text>
</comment>
<evidence type="ECO:0000313" key="5">
    <source>
        <dbReference type="EMBL" id="CAH0393563.1"/>
    </source>
</evidence>
<dbReference type="InterPro" id="IPR015425">
    <property type="entry name" value="FH2_Formin"/>
</dbReference>
<evidence type="ECO:0000256" key="3">
    <source>
        <dbReference type="SAM" id="MobiDB-lite"/>
    </source>
</evidence>
<feature type="domain" description="FH2" evidence="4">
    <location>
        <begin position="510"/>
        <end position="922"/>
    </location>
</feature>
<accession>A0A9P0ALX6</accession>
<keyword evidence="6" id="KW-1185">Reference proteome</keyword>
<protein>
    <recommendedName>
        <fullName evidence="4">FH2 domain-containing protein</fullName>
    </recommendedName>
</protein>
<dbReference type="GO" id="GO:0005884">
    <property type="term" value="C:actin filament"/>
    <property type="evidence" value="ECO:0007669"/>
    <property type="project" value="InterPro"/>
</dbReference>
<name>A0A9P0ALX6_BEMTA</name>
<dbReference type="SUPFAM" id="SSF101447">
    <property type="entry name" value="Formin homology 2 domain (FH2 domain)"/>
    <property type="match status" value="1"/>
</dbReference>
<dbReference type="Gene3D" id="1.20.58.2220">
    <property type="entry name" value="Formin, FH2 domain"/>
    <property type="match status" value="1"/>
</dbReference>
<feature type="region of interest" description="Disordered" evidence="3">
    <location>
        <begin position="119"/>
        <end position="154"/>
    </location>
</feature>
<dbReference type="GO" id="GO:0005737">
    <property type="term" value="C:cytoplasm"/>
    <property type="evidence" value="ECO:0007669"/>
    <property type="project" value="UniProtKB-ARBA"/>
</dbReference>
<feature type="compositionally biased region" description="Polar residues" evidence="3">
    <location>
        <begin position="221"/>
        <end position="233"/>
    </location>
</feature>
<dbReference type="SUPFAM" id="SSF144284">
    <property type="entry name" value="Sec2 N-terminal region"/>
    <property type="match status" value="1"/>
</dbReference>
<proteinExistence type="inferred from homology"/>
<feature type="region of interest" description="Disordered" evidence="3">
    <location>
        <begin position="221"/>
        <end position="480"/>
    </location>
</feature>
<dbReference type="GO" id="GO:0030866">
    <property type="term" value="P:cortical actin cytoskeleton organization"/>
    <property type="evidence" value="ECO:0007669"/>
    <property type="project" value="TreeGrafter"/>
</dbReference>
<dbReference type="EMBL" id="OU963868">
    <property type="protein sequence ID" value="CAH0393563.1"/>
    <property type="molecule type" value="Genomic_DNA"/>
</dbReference>
<dbReference type="Pfam" id="PF02181">
    <property type="entry name" value="FH2"/>
    <property type="match status" value="1"/>
</dbReference>
<feature type="compositionally biased region" description="Low complexity" evidence="3">
    <location>
        <begin position="252"/>
        <end position="264"/>
    </location>
</feature>
<sequence length="946" mass="103619">MQVYEFRIGKSISCIMCLLAFTDLRAVVMFEYSGKPPYKLTCFAGQMLINWFVSAFTEENNLRLNLKPQEIRTIIAQFCTHLLAAGVLQQIPDKDAPLCDVFRPNLMYYWSHAEAPSISTPTPGRLPSVSWPPAANTSSDNNGNHLESNGKNSMDRIFDSSQMITQLSQELEEQKRRTAELEDLKDQLKKQIEELTAKLSSNQTDEQKRLLVSNYENASRQVTITDKNSTVAPSQRPVGSTAEPPVEVSERSPTSPQSQPSVSSNVDLSHEEPRRDSTSPPQPPLSTALTSSVPSPNVSTSPEKKGSKTPPVSAPSLATPSPACDTIAPPGPPPPPPPPPMPGILAPCPPPPPPMPGLDGPPPMPGMGGPPPPPMPGMGGPPPPPMPGMGGPPPPPMPGMGGPPPPPMPGMGGPPPPPPMPGMGGPPPPPPPPGMGGPPPPPPPPGMNCPMPPPPPGMCTPLSSRANSAGLNSNGMSPSNALTPNNLFSSPVPFPTPPVGGWSAQRAGLRKKPVLPPSPMKPLYWTRVIIPETQEQTASDSTLWIKLEEAQIPDVNEFAELFCRQVMNRTPARKKVEKPSKKEAVKILDSKRSQNVGILSRSLHVDFTDVEDAIYNFDTTKISLEALQQIYEIRATKEELEAMKAHQEANPEIPLDKPEQFLLELSEIPHFSERIACFTFQAHFSDLVSVIGNKLHNLESMCQLLMSSQSVKKVLALILALGNFMNGGNIQRGQADGFGLEILPKIKDVKSKDNSTTLLHFLVRAYMKQCSDPMDEPLPVPEPSDLDKASNARFDDITSQLQNLAKDLEVHEKKMEKVITESTEENVEPFKTKMEAFVVHAKKCLSEEQENLEDCKKKFLATINSYCFKPKSGSQESDISPKDFFQLWVSFCSDFKDIWKVEQQKMIKEKWKQLERKKEEQRSQVGKQKIQEGGLTARLRALTRNK</sequence>
<dbReference type="PRINTS" id="PR00828">
    <property type="entry name" value="FORMIN"/>
</dbReference>
<dbReference type="PANTHER" id="PTHR45920:SF7">
    <property type="entry name" value="FORMIN-G"/>
    <property type="match status" value="1"/>
</dbReference>
<reference evidence="5" key="1">
    <citation type="submission" date="2021-12" db="EMBL/GenBank/DDBJ databases">
        <authorList>
            <person name="King R."/>
        </authorList>
    </citation>
    <scope>NUCLEOTIDE SEQUENCE</scope>
</reference>
<evidence type="ECO:0000256" key="1">
    <source>
        <dbReference type="ARBA" id="ARBA00005271"/>
    </source>
</evidence>
<gene>
    <name evidence="5" type="ORF">BEMITA_LOCUS11946</name>
</gene>
<dbReference type="PANTHER" id="PTHR45920">
    <property type="entry name" value="FORMIN HOMOLOGY 2 DOMAIN CONTAINING, ISOFORM I"/>
    <property type="match status" value="1"/>
</dbReference>
<dbReference type="GO" id="GO:0045010">
    <property type="term" value="P:actin nucleation"/>
    <property type="evidence" value="ECO:0007669"/>
    <property type="project" value="InterPro"/>
</dbReference>
<feature type="compositionally biased region" description="Polar residues" evidence="3">
    <location>
        <begin position="461"/>
        <end position="480"/>
    </location>
</feature>
<feature type="compositionally biased region" description="Low complexity" evidence="3">
    <location>
        <begin position="290"/>
        <end position="301"/>
    </location>
</feature>
<feature type="compositionally biased region" description="Pro residues" evidence="3">
    <location>
        <begin position="329"/>
        <end position="458"/>
    </location>
</feature>
<feature type="compositionally biased region" description="Polar residues" evidence="3">
    <location>
        <begin position="135"/>
        <end position="152"/>
    </location>
</feature>
<dbReference type="AlphaFoldDB" id="A0A9P0ALX6"/>
<evidence type="ECO:0000259" key="4">
    <source>
        <dbReference type="PROSITE" id="PS51444"/>
    </source>
</evidence>